<evidence type="ECO:0000259" key="8">
    <source>
        <dbReference type="PROSITE" id="PS50931"/>
    </source>
</evidence>
<organism evidence="9 10">
    <name type="scientific">Rhizobium leguminosarum</name>
    <dbReference type="NCBI Taxonomy" id="384"/>
    <lineage>
        <taxon>Bacteria</taxon>
        <taxon>Pseudomonadati</taxon>
        <taxon>Pseudomonadota</taxon>
        <taxon>Alphaproteobacteria</taxon>
        <taxon>Hyphomicrobiales</taxon>
        <taxon>Rhizobiaceae</taxon>
        <taxon>Rhizobium/Agrobacterium group</taxon>
        <taxon>Rhizobium</taxon>
    </lineage>
</organism>
<evidence type="ECO:0000256" key="7">
    <source>
        <dbReference type="ARBA" id="ARBA00083243"/>
    </source>
</evidence>
<feature type="domain" description="HTH lysR-type" evidence="8">
    <location>
        <begin position="23"/>
        <end position="65"/>
    </location>
</feature>
<dbReference type="InterPro" id="IPR058163">
    <property type="entry name" value="LysR-type_TF_proteobact-type"/>
</dbReference>
<sequence>MKEQIALERLTGLIAFARAGSMGSYTAAAHSLAISPSAVSKSIQRLEQRLGVSLFTRTTRSLTLTPEGRELHDRALKLLQDAEAIEQTAMAARSEPSGTLRVAASLLIGVHVIAPALPAFRALYPKVSVDLRLSDQYLDMIEQGIDVAVRIGDPADSRLLSRRLAPYRLCAFASPAYLAARGIPTHPEELEGHETVSLRYQSTGQTFRWPFKIGDRTIEILPRSKLIVDASDALVEMLAAGGGIGVAATFVTAPHVARGDLVPVLSEFAVERHNITALWPESRKTNPAVRAFIARLQDVFRERMNAASTP</sequence>
<evidence type="ECO:0000256" key="5">
    <source>
        <dbReference type="ARBA" id="ARBA00054626"/>
    </source>
</evidence>
<dbReference type="PRINTS" id="PR00039">
    <property type="entry name" value="HTHLYSR"/>
</dbReference>
<protein>
    <recommendedName>
        <fullName evidence="6">HTH-type transcriptional regulator TtuA</fullName>
    </recommendedName>
    <alternativeName>
        <fullName evidence="7">Tartrate utilization transcriptional regulator</fullName>
    </alternativeName>
</protein>
<comment type="similarity">
    <text evidence="1">Belongs to the LysR transcriptional regulatory family.</text>
</comment>
<dbReference type="EMBL" id="CP016287">
    <property type="protein sequence ID" value="ANP89763.1"/>
    <property type="molecule type" value="Genomic_DNA"/>
</dbReference>
<dbReference type="SUPFAM" id="SSF53850">
    <property type="entry name" value="Periplasmic binding protein-like II"/>
    <property type="match status" value="1"/>
</dbReference>
<dbReference type="InterPro" id="IPR005119">
    <property type="entry name" value="LysR_subst-bd"/>
</dbReference>
<dbReference type="Proteomes" id="UP000092691">
    <property type="component" value="Plasmid unnamed1"/>
</dbReference>
<reference evidence="9 10" key="1">
    <citation type="submission" date="2016-06" db="EMBL/GenBank/DDBJ databases">
        <title>Microsymbionts genomes from the relict species Vavilovia formosa.</title>
        <authorList>
            <person name="Chirak E."/>
            <person name="Kimeklis A."/>
            <person name="Andronov E."/>
        </authorList>
    </citation>
    <scope>NUCLEOTIDE SEQUENCE [LARGE SCALE GENOMIC DNA]</scope>
    <source>
        <strain evidence="9 10">Vaf10</strain>
        <plasmid evidence="10">Plasmid unnamed1</plasmid>
    </source>
</reference>
<dbReference type="InterPro" id="IPR036390">
    <property type="entry name" value="WH_DNA-bd_sf"/>
</dbReference>
<dbReference type="PANTHER" id="PTHR30537:SF5">
    <property type="entry name" value="HTH-TYPE TRANSCRIPTIONAL ACTIVATOR TTDR-RELATED"/>
    <property type="match status" value="1"/>
</dbReference>
<evidence type="ECO:0000256" key="1">
    <source>
        <dbReference type="ARBA" id="ARBA00009437"/>
    </source>
</evidence>
<dbReference type="CDD" id="cd08422">
    <property type="entry name" value="PBP2_CrgA_like"/>
    <property type="match status" value="1"/>
</dbReference>
<evidence type="ECO:0000256" key="3">
    <source>
        <dbReference type="ARBA" id="ARBA00023125"/>
    </source>
</evidence>
<keyword evidence="9" id="KW-0614">Plasmid</keyword>
<accession>A0A1B1CJ27</accession>
<dbReference type="FunFam" id="1.10.10.10:FF:000001">
    <property type="entry name" value="LysR family transcriptional regulator"/>
    <property type="match status" value="1"/>
</dbReference>
<dbReference type="Gene3D" id="3.40.190.290">
    <property type="match status" value="1"/>
</dbReference>
<dbReference type="Pfam" id="PF00126">
    <property type="entry name" value="HTH_1"/>
    <property type="match status" value="1"/>
</dbReference>
<keyword evidence="2" id="KW-0805">Transcription regulation</keyword>
<dbReference type="SUPFAM" id="SSF46785">
    <property type="entry name" value="Winged helix' DNA-binding domain"/>
    <property type="match status" value="1"/>
</dbReference>
<proteinExistence type="inferred from homology"/>
<geneLocation type="plasmid" evidence="9 10">
    <name>unnamed1</name>
</geneLocation>
<evidence type="ECO:0000256" key="2">
    <source>
        <dbReference type="ARBA" id="ARBA00023015"/>
    </source>
</evidence>
<dbReference type="PROSITE" id="PS50931">
    <property type="entry name" value="HTH_LYSR"/>
    <property type="match status" value="1"/>
</dbReference>
<evidence type="ECO:0000313" key="9">
    <source>
        <dbReference type="EMBL" id="ANP89763.1"/>
    </source>
</evidence>
<dbReference type="InterPro" id="IPR036388">
    <property type="entry name" value="WH-like_DNA-bd_sf"/>
</dbReference>
<evidence type="ECO:0000313" key="10">
    <source>
        <dbReference type="Proteomes" id="UP000092691"/>
    </source>
</evidence>
<keyword evidence="4" id="KW-0804">Transcription</keyword>
<dbReference type="OrthoDB" id="9786526at2"/>
<dbReference type="PANTHER" id="PTHR30537">
    <property type="entry name" value="HTH-TYPE TRANSCRIPTIONAL REGULATOR"/>
    <property type="match status" value="1"/>
</dbReference>
<dbReference type="InterPro" id="IPR000847">
    <property type="entry name" value="LysR_HTH_N"/>
</dbReference>
<comment type="function">
    <text evidence="5">Transcriptional regulator of the ttuABCDE tartrate utilization operon.</text>
</comment>
<gene>
    <name evidence="9" type="ORF">BA011_29005</name>
</gene>
<evidence type="ECO:0000256" key="4">
    <source>
        <dbReference type="ARBA" id="ARBA00023163"/>
    </source>
</evidence>
<dbReference type="GO" id="GO:0003700">
    <property type="term" value="F:DNA-binding transcription factor activity"/>
    <property type="evidence" value="ECO:0007669"/>
    <property type="project" value="InterPro"/>
</dbReference>
<keyword evidence="3" id="KW-0238">DNA-binding</keyword>
<dbReference type="GO" id="GO:0003677">
    <property type="term" value="F:DNA binding"/>
    <property type="evidence" value="ECO:0007669"/>
    <property type="project" value="UniProtKB-KW"/>
</dbReference>
<dbReference type="Gene3D" id="1.10.10.10">
    <property type="entry name" value="Winged helix-like DNA-binding domain superfamily/Winged helix DNA-binding domain"/>
    <property type="match status" value="1"/>
</dbReference>
<evidence type="ECO:0000256" key="6">
    <source>
        <dbReference type="ARBA" id="ARBA00067332"/>
    </source>
</evidence>
<dbReference type="Pfam" id="PF03466">
    <property type="entry name" value="LysR_substrate"/>
    <property type="match status" value="1"/>
</dbReference>
<name>A0A1B1CJ27_RHILE</name>
<dbReference type="AlphaFoldDB" id="A0A1B1CJ27"/>
<dbReference type="RefSeq" id="WP_065283362.1">
    <property type="nucleotide sequence ID" value="NZ_CP016287.1"/>
</dbReference>